<dbReference type="Proteomes" id="UP001205601">
    <property type="component" value="Unassembled WGS sequence"/>
</dbReference>
<name>A0ABT2NMN0_9RHOB</name>
<gene>
    <name evidence="1" type="ORF">N5I32_11650</name>
</gene>
<evidence type="ECO:0000313" key="2">
    <source>
        <dbReference type="Proteomes" id="UP001205601"/>
    </source>
</evidence>
<dbReference type="Pfam" id="PF07845">
    <property type="entry name" value="DUF1636"/>
    <property type="match status" value="1"/>
</dbReference>
<proteinExistence type="predicted"/>
<sequence length="84" mass="9079">MRNRLQPLGVTVRETDCMSGCTRPATLAFRAPGKTAYLFGDITEDDLPGIETFARHYLASADGTFPDARVLGGLRLKAIARIPG</sequence>
<dbReference type="RefSeq" id="WP_261496045.1">
    <property type="nucleotide sequence ID" value="NZ_JAOCQF010000002.1"/>
</dbReference>
<dbReference type="EMBL" id="JAOCQF010000002">
    <property type="protein sequence ID" value="MCT8330171.1"/>
    <property type="molecule type" value="Genomic_DNA"/>
</dbReference>
<accession>A0ABT2NMN0</accession>
<comment type="caution">
    <text evidence="1">The sequence shown here is derived from an EMBL/GenBank/DDBJ whole genome shotgun (WGS) entry which is preliminary data.</text>
</comment>
<organism evidence="1 2">
    <name type="scientific">Albidovulum sediminis</name>
    <dbReference type="NCBI Taxonomy" id="3066345"/>
    <lineage>
        <taxon>Bacteria</taxon>
        <taxon>Pseudomonadati</taxon>
        <taxon>Pseudomonadota</taxon>
        <taxon>Alphaproteobacteria</taxon>
        <taxon>Rhodobacterales</taxon>
        <taxon>Paracoccaceae</taxon>
        <taxon>Albidovulum</taxon>
    </lineage>
</organism>
<evidence type="ECO:0000313" key="1">
    <source>
        <dbReference type="EMBL" id="MCT8330171.1"/>
    </source>
</evidence>
<reference evidence="2" key="1">
    <citation type="submission" date="2023-07" db="EMBL/GenBank/DDBJ databases">
        <title>Defluviimonas sediminis sp. nov., isolated from mangrove sediment.</title>
        <authorList>
            <person name="Liu L."/>
            <person name="Li J."/>
            <person name="Huang Y."/>
            <person name="Pan J."/>
            <person name="Li M."/>
        </authorList>
    </citation>
    <scope>NUCLEOTIDE SEQUENCE [LARGE SCALE GENOMIC DNA]</scope>
    <source>
        <strain evidence="2">FT324</strain>
    </source>
</reference>
<dbReference type="InterPro" id="IPR012863">
    <property type="entry name" value="DUF1636"/>
</dbReference>
<keyword evidence="2" id="KW-1185">Reference proteome</keyword>
<protein>
    <submittedName>
        <fullName evidence="1">DUF1636 domain-containing protein</fullName>
    </submittedName>
</protein>